<dbReference type="UniPathway" id="UPA00886"/>
<name>A0A7I5E8E7_HAECO</name>
<dbReference type="Proteomes" id="UP000025227">
    <property type="component" value="Unplaced"/>
</dbReference>
<keyword evidence="7" id="KW-0863">Zinc-finger</keyword>
<keyword evidence="5" id="KW-0808">Transferase</keyword>
<dbReference type="InterPro" id="IPR013083">
    <property type="entry name" value="Znf_RING/FYVE/PHD"/>
</dbReference>
<evidence type="ECO:0000256" key="5">
    <source>
        <dbReference type="ARBA" id="ARBA00022679"/>
    </source>
</evidence>
<dbReference type="GO" id="GO:0061665">
    <property type="term" value="F:SUMO ligase activity"/>
    <property type="evidence" value="ECO:0007669"/>
    <property type="project" value="TreeGrafter"/>
</dbReference>
<evidence type="ECO:0000256" key="4">
    <source>
        <dbReference type="ARBA" id="ARBA00020923"/>
    </source>
</evidence>
<keyword evidence="8" id="KW-0833">Ubl conjugation pathway</keyword>
<reference evidence="15" key="1">
    <citation type="submission" date="2020-12" db="UniProtKB">
        <authorList>
            <consortium name="WormBaseParasite"/>
        </authorList>
    </citation>
    <scope>IDENTIFICATION</scope>
    <source>
        <strain evidence="15">MHco3</strain>
    </source>
</reference>
<dbReference type="AlphaFoldDB" id="A0A7I5E8E7"/>
<dbReference type="WBParaSite" id="HCON_00064600-00001">
    <property type="protein sequence ID" value="HCON_00064600-00001"/>
    <property type="gene ID" value="HCON_00064600"/>
</dbReference>
<dbReference type="GO" id="GO:0008270">
    <property type="term" value="F:zinc ion binding"/>
    <property type="evidence" value="ECO:0007669"/>
    <property type="project" value="UniProtKB-KW"/>
</dbReference>
<evidence type="ECO:0000259" key="13">
    <source>
        <dbReference type="Pfam" id="PF11789"/>
    </source>
</evidence>
<organism evidence="14 15">
    <name type="scientific">Haemonchus contortus</name>
    <name type="common">Barber pole worm</name>
    <dbReference type="NCBI Taxonomy" id="6289"/>
    <lineage>
        <taxon>Eukaryota</taxon>
        <taxon>Metazoa</taxon>
        <taxon>Ecdysozoa</taxon>
        <taxon>Nematoda</taxon>
        <taxon>Chromadorea</taxon>
        <taxon>Rhabditida</taxon>
        <taxon>Rhabditina</taxon>
        <taxon>Rhabditomorpha</taxon>
        <taxon>Strongyloidea</taxon>
        <taxon>Trichostrongylidae</taxon>
        <taxon>Haemonchus</taxon>
    </lineage>
</organism>
<evidence type="ECO:0000256" key="3">
    <source>
        <dbReference type="ARBA" id="ARBA00008212"/>
    </source>
</evidence>
<dbReference type="Gene3D" id="3.30.40.10">
    <property type="entry name" value="Zinc/RING finger domain, C3HC4 (zinc finger)"/>
    <property type="match status" value="1"/>
</dbReference>
<feature type="domain" description="SP-RING-type" evidence="13">
    <location>
        <begin position="133"/>
        <end position="192"/>
    </location>
</feature>
<evidence type="ECO:0000256" key="6">
    <source>
        <dbReference type="ARBA" id="ARBA00022723"/>
    </source>
</evidence>
<keyword evidence="10" id="KW-0539">Nucleus</keyword>
<evidence type="ECO:0000256" key="9">
    <source>
        <dbReference type="ARBA" id="ARBA00022833"/>
    </source>
</evidence>
<accession>A0A7I5E8E7</accession>
<proteinExistence type="inferred from homology"/>
<keyword evidence="14" id="KW-1185">Reference proteome</keyword>
<evidence type="ECO:0000256" key="12">
    <source>
        <dbReference type="ARBA" id="ARBA00032533"/>
    </source>
</evidence>
<evidence type="ECO:0000256" key="8">
    <source>
        <dbReference type="ARBA" id="ARBA00022786"/>
    </source>
</evidence>
<evidence type="ECO:0000256" key="1">
    <source>
        <dbReference type="ARBA" id="ARBA00004123"/>
    </source>
</evidence>
<dbReference type="OMA" id="MIDCPEY"/>
<dbReference type="SUPFAM" id="SSF57850">
    <property type="entry name" value="RING/U-box"/>
    <property type="match status" value="1"/>
</dbReference>
<dbReference type="InterPro" id="IPR026846">
    <property type="entry name" value="Nse2(Mms21)"/>
</dbReference>
<evidence type="ECO:0000256" key="7">
    <source>
        <dbReference type="ARBA" id="ARBA00022771"/>
    </source>
</evidence>
<dbReference type="GO" id="GO:0000724">
    <property type="term" value="P:double-strand break repair via homologous recombination"/>
    <property type="evidence" value="ECO:0007669"/>
    <property type="project" value="InterPro"/>
</dbReference>
<dbReference type="GO" id="GO:0016925">
    <property type="term" value="P:protein sumoylation"/>
    <property type="evidence" value="ECO:0007669"/>
    <property type="project" value="UniProtKB-UniPathway"/>
</dbReference>
<evidence type="ECO:0000313" key="15">
    <source>
        <dbReference type="WBParaSite" id="HCON_00064600-00001"/>
    </source>
</evidence>
<dbReference type="Pfam" id="PF11789">
    <property type="entry name" value="zf-Nse"/>
    <property type="match status" value="1"/>
</dbReference>
<dbReference type="PANTHER" id="PTHR21330:SF1">
    <property type="entry name" value="E3 SUMO-PROTEIN LIGASE NSE2"/>
    <property type="match status" value="1"/>
</dbReference>
<keyword evidence="9" id="KW-0862">Zinc</keyword>
<dbReference type="PANTHER" id="PTHR21330">
    <property type="entry name" value="E3 SUMO-PROTEIN LIGASE NSE2"/>
    <property type="match status" value="1"/>
</dbReference>
<dbReference type="GO" id="GO:0030915">
    <property type="term" value="C:Smc5-Smc6 complex"/>
    <property type="evidence" value="ECO:0007669"/>
    <property type="project" value="InterPro"/>
</dbReference>
<comment type="subcellular location">
    <subcellularLocation>
        <location evidence="1">Nucleus</location>
    </subcellularLocation>
</comment>
<keyword evidence="6" id="KW-0479">Metal-binding</keyword>
<evidence type="ECO:0000256" key="2">
    <source>
        <dbReference type="ARBA" id="ARBA00004718"/>
    </source>
</evidence>
<evidence type="ECO:0000256" key="10">
    <source>
        <dbReference type="ARBA" id="ARBA00023242"/>
    </source>
</evidence>
<comment type="similarity">
    <text evidence="3">Belongs to the NSE2 family.</text>
</comment>
<sequence length="212" mass="24331">MRLRSTHSWDMIRSKESNLLRGGLRSALKILEHTPIYEEGEEPYTKAIQEAERLDVQLSKDHEALLEFVEDMPEGVCFHLDKLLKLYEERCADSNVTGSYADIIAKLRDRLPGTVDSEECDGAMSSNTEGEQEMRVVEVVRKLRDPLGGGQIRDPVKSKDCGHVYDRKTLLEYIRSSRARRAMFYQCPYSLCTNKKNMNMDDMIDCPEYLAA</sequence>
<evidence type="ECO:0000313" key="14">
    <source>
        <dbReference type="Proteomes" id="UP000025227"/>
    </source>
</evidence>
<protein>
    <recommendedName>
        <fullName evidence="4">E3 SUMO-protein ligase NSE2</fullName>
    </recommendedName>
    <alternativeName>
        <fullName evidence="11">E3 SUMO-protein transferase NSE2</fullName>
    </alternativeName>
    <alternativeName>
        <fullName evidence="12">Non-structural maintenance of chromosomes element 2 homolog</fullName>
    </alternativeName>
</protein>
<dbReference type="OrthoDB" id="26899at2759"/>
<evidence type="ECO:0000256" key="11">
    <source>
        <dbReference type="ARBA" id="ARBA00031731"/>
    </source>
</evidence>
<dbReference type="GO" id="GO:0005634">
    <property type="term" value="C:nucleus"/>
    <property type="evidence" value="ECO:0007669"/>
    <property type="project" value="UniProtKB-SubCell"/>
</dbReference>
<comment type="pathway">
    <text evidence="2">Protein modification; protein sumoylation.</text>
</comment>
<dbReference type="InterPro" id="IPR004181">
    <property type="entry name" value="Znf_MIZ"/>
</dbReference>